<gene>
    <name evidence="7" type="ORF">WDU99_01360</name>
</gene>
<evidence type="ECO:0000256" key="2">
    <source>
        <dbReference type="ARBA" id="ARBA00022692"/>
    </source>
</evidence>
<dbReference type="PANTHER" id="PTHR23501">
    <property type="entry name" value="MAJOR FACILITATOR SUPERFAMILY"/>
    <property type="match status" value="1"/>
</dbReference>
<feature type="transmembrane region" description="Helical" evidence="5">
    <location>
        <begin position="246"/>
        <end position="265"/>
    </location>
</feature>
<comment type="subcellular location">
    <subcellularLocation>
        <location evidence="1">Cell membrane</location>
        <topology evidence="1">Multi-pass membrane protein</topology>
    </subcellularLocation>
</comment>
<feature type="transmembrane region" description="Helical" evidence="5">
    <location>
        <begin position="343"/>
        <end position="365"/>
    </location>
</feature>
<dbReference type="PRINTS" id="PR01036">
    <property type="entry name" value="TCRTETB"/>
</dbReference>
<dbReference type="SUPFAM" id="SSF103473">
    <property type="entry name" value="MFS general substrate transporter"/>
    <property type="match status" value="1"/>
</dbReference>
<dbReference type="InterPro" id="IPR036259">
    <property type="entry name" value="MFS_trans_sf"/>
</dbReference>
<evidence type="ECO:0000256" key="5">
    <source>
        <dbReference type="SAM" id="Phobius"/>
    </source>
</evidence>
<dbReference type="InterPro" id="IPR020846">
    <property type="entry name" value="MFS_dom"/>
</dbReference>
<feature type="transmembrane region" description="Helical" evidence="5">
    <location>
        <begin position="81"/>
        <end position="101"/>
    </location>
</feature>
<protein>
    <submittedName>
        <fullName evidence="7">MFS transporter</fullName>
    </submittedName>
</protein>
<keyword evidence="4 5" id="KW-0472">Membrane</keyword>
<feature type="transmembrane region" description="Helical" evidence="5">
    <location>
        <begin position="277"/>
        <end position="298"/>
    </location>
</feature>
<accession>A0ABU8L845</accession>
<feature type="transmembrane region" description="Helical" evidence="5">
    <location>
        <begin position="223"/>
        <end position="240"/>
    </location>
</feature>
<proteinExistence type="predicted"/>
<evidence type="ECO:0000259" key="6">
    <source>
        <dbReference type="PROSITE" id="PS50850"/>
    </source>
</evidence>
<evidence type="ECO:0000256" key="4">
    <source>
        <dbReference type="ARBA" id="ARBA00023136"/>
    </source>
</evidence>
<evidence type="ECO:0000256" key="1">
    <source>
        <dbReference type="ARBA" id="ARBA00004651"/>
    </source>
</evidence>
<feature type="transmembrane region" description="Helical" evidence="5">
    <location>
        <begin position="371"/>
        <end position="396"/>
    </location>
</feature>
<feature type="transmembrane region" description="Helical" evidence="5">
    <location>
        <begin position="50"/>
        <end position="69"/>
    </location>
</feature>
<evidence type="ECO:0000313" key="8">
    <source>
        <dbReference type="Proteomes" id="UP001371224"/>
    </source>
</evidence>
<dbReference type="RefSeq" id="WP_337330636.1">
    <property type="nucleotide sequence ID" value="NZ_JBBDGM010000001.1"/>
</dbReference>
<organism evidence="7 8">
    <name type="scientific">Microbacterium bandirmense</name>
    <dbReference type="NCBI Taxonomy" id="3122050"/>
    <lineage>
        <taxon>Bacteria</taxon>
        <taxon>Bacillati</taxon>
        <taxon>Actinomycetota</taxon>
        <taxon>Actinomycetes</taxon>
        <taxon>Micrococcales</taxon>
        <taxon>Microbacteriaceae</taxon>
        <taxon>Microbacterium</taxon>
    </lineage>
</organism>
<feature type="domain" description="Major facilitator superfamily (MFS) profile" evidence="6">
    <location>
        <begin position="17"/>
        <end position="463"/>
    </location>
</feature>
<feature type="transmembrane region" description="Helical" evidence="5">
    <location>
        <begin position="408"/>
        <end position="431"/>
    </location>
</feature>
<feature type="transmembrane region" description="Helical" evidence="5">
    <location>
        <begin position="15"/>
        <end position="38"/>
    </location>
</feature>
<reference evidence="7 8" key="1">
    <citation type="submission" date="2024-02" db="EMBL/GenBank/DDBJ databases">
        <authorList>
            <person name="Saticioglu I.B."/>
        </authorList>
    </citation>
    <scope>NUCLEOTIDE SEQUENCE [LARGE SCALE GENOMIC DNA]</scope>
    <source>
        <strain evidence="7 8">Mu-80</strain>
    </source>
</reference>
<keyword evidence="3 5" id="KW-1133">Transmembrane helix</keyword>
<feature type="transmembrane region" description="Helical" evidence="5">
    <location>
        <begin position="310"/>
        <end position="331"/>
    </location>
</feature>
<evidence type="ECO:0000256" key="3">
    <source>
        <dbReference type="ARBA" id="ARBA00022989"/>
    </source>
</evidence>
<dbReference type="Gene3D" id="1.20.1250.20">
    <property type="entry name" value="MFS general substrate transporter like domains"/>
    <property type="match status" value="1"/>
</dbReference>
<comment type="caution">
    <text evidence="7">The sequence shown here is derived from an EMBL/GenBank/DDBJ whole genome shotgun (WGS) entry which is preliminary data.</text>
</comment>
<dbReference type="Pfam" id="PF07690">
    <property type="entry name" value="MFS_1"/>
    <property type="match status" value="2"/>
</dbReference>
<dbReference type="PANTHER" id="PTHR23501:SF154">
    <property type="entry name" value="MULTIDRUG-EFFLUX TRANSPORTER RV1634-RELATED"/>
    <property type="match status" value="1"/>
</dbReference>
<keyword evidence="2 5" id="KW-0812">Transmembrane</keyword>
<sequence>MSGTTTETIWDRTRLGITIGSVVLIFLAAIEALAVTTVMPVVSADLHGEALYAVAFSGTLATSVIGMVASGTWSDRSGPRAALYTSVALFALGLLVSGLATDMYVFIAGRLIQGLGAGGQTVALYVVVARVYPAHLHGRIFAAYAAAWVVPSMIGPFLAGIVTEFLHWRWTFLGVAALVAAAFLLVMQRLAGVSLTTDADGTPATPEVVDDPAHVVGRFATRMMLAVVVALCAVAVGFAADMPPVFGGPLALLGVAVIGFALLPLVPRGTLRAAPGLPSVVLTRGLIAGAFFAAEAYVPKLLMDEHGFTPSVAGLALTLAALGWSGASVVQGRYGERIGSTRIMVTTFALMLVALVAVLLVIVAWPQPWLIVVGWGFAGAGMGLLYPWLTVLTLAYSTPRNEGFNSSALSISDATGSAVAVAIAGLGFVALPLLGSGYVTVYAVAVVLLMLTLVPGLRMGDGRR</sequence>
<feature type="transmembrane region" description="Helical" evidence="5">
    <location>
        <begin position="107"/>
        <end position="128"/>
    </location>
</feature>
<dbReference type="PROSITE" id="PS50850">
    <property type="entry name" value="MFS"/>
    <property type="match status" value="1"/>
</dbReference>
<dbReference type="Gene3D" id="1.20.1720.10">
    <property type="entry name" value="Multidrug resistance protein D"/>
    <property type="match status" value="1"/>
</dbReference>
<name>A0ABU8L845_9MICO</name>
<dbReference type="Proteomes" id="UP001371224">
    <property type="component" value="Unassembled WGS sequence"/>
</dbReference>
<evidence type="ECO:0000313" key="7">
    <source>
        <dbReference type="EMBL" id="MEJ1086959.1"/>
    </source>
</evidence>
<dbReference type="InterPro" id="IPR011701">
    <property type="entry name" value="MFS"/>
</dbReference>
<feature type="transmembrane region" description="Helical" evidence="5">
    <location>
        <begin position="437"/>
        <end position="457"/>
    </location>
</feature>
<dbReference type="EMBL" id="JBBDGM010000001">
    <property type="protein sequence ID" value="MEJ1086959.1"/>
    <property type="molecule type" value="Genomic_DNA"/>
</dbReference>
<feature type="transmembrane region" description="Helical" evidence="5">
    <location>
        <begin position="168"/>
        <end position="187"/>
    </location>
</feature>
<keyword evidence="8" id="KW-1185">Reference proteome</keyword>
<feature type="transmembrane region" description="Helical" evidence="5">
    <location>
        <begin position="140"/>
        <end position="162"/>
    </location>
</feature>